<dbReference type="Proteomes" id="UP000265618">
    <property type="component" value="Unassembled WGS sequence"/>
</dbReference>
<dbReference type="AlphaFoldDB" id="A0A391NVS7"/>
<sequence>MILLGMCTILYLLVTVVKDSRQHKAPKTVDVFVLVTLVFDVVMLLAWWVTPYIQTEMWCQ</sequence>
<proteinExistence type="predicted"/>
<name>A0A391NVS7_9EUKA</name>
<organism evidence="2 3">
    <name type="scientific">Kipferlia bialata</name>
    <dbReference type="NCBI Taxonomy" id="797122"/>
    <lineage>
        <taxon>Eukaryota</taxon>
        <taxon>Metamonada</taxon>
        <taxon>Carpediemonas-like organisms</taxon>
        <taxon>Kipferlia</taxon>
    </lineage>
</organism>
<reference evidence="2 3" key="1">
    <citation type="journal article" date="2018" name="PLoS ONE">
        <title>The draft genome of Kipferlia bialata reveals reductive genome evolution in fornicate parasites.</title>
        <authorList>
            <person name="Tanifuji G."/>
            <person name="Takabayashi S."/>
            <person name="Kume K."/>
            <person name="Takagi M."/>
            <person name="Nakayama T."/>
            <person name="Kamikawa R."/>
            <person name="Inagaki Y."/>
            <person name="Hashimoto T."/>
        </authorList>
    </citation>
    <scope>NUCLEOTIDE SEQUENCE [LARGE SCALE GENOMIC DNA]</scope>
    <source>
        <strain evidence="2">NY0173</strain>
    </source>
</reference>
<feature type="transmembrane region" description="Helical" evidence="1">
    <location>
        <begin position="29"/>
        <end position="50"/>
    </location>
</feature>
<accession>A0A391NVS7</accession>
<keyword evidence="1" id="KW-0812">Transmembrane</keyword>
<protein>
    <submittedName>
        <fullName evidence="2">Uncharacterized protein</fullName>
    </submittedName>
</protein>
<keyword evidence="1" id="KW-0472">Membrane</keyword>
<evidence type="ECO:0000313" key="3">
    <source>
        <dbReference type="Proteomes" id="UP000265618"/>
    </source>
</evidence>
<gene>
    <name evidence="2" type="ORF">KIPB_016317</name>
</gene>
<evidence type="ECO:0000256" key="1">
    <source>
        <dbReference type="SAM" id="Phobius"/>
    </source>
</evidence>
<keyword evidence="1" id="KW-1133">Transmembrane helix</keyword>
<dbReference type="EMBL" id="BDIP01009865">
    <property type="protein sequence ID" value="GCA65127.1"/>
    <property type="molecule type" value="Genomic_DNA"/>
</dbReference>
<feature type="non-terminal residue" evidence="2">
    <location>
        <position position="1"/>
    </location>
</feature>
<comment type="caution">
    <text evidence="2">The sequence shown here is derived from an EMBL/GenBank/DDBJ whole genome shotgun (WGS) entry which is preliminary data.</text>
</comment>
<keyword evidence="3" id="KW-1185">Reference proteome</keyword>
<evidence type="ECO:0000313" key="2">
    <source>
        <dbReference type="EMBL" id="GCA65127.1"/>
    </source>
</evidence>